<feature type="non-terminal residue" evidence="1">
    <location>
        <position position="1"/>
    </location>
</feature>
<reference evidence="1" key="2">
    <citation type="journal article" date="2020" name="Nat. Commun.">
        <title>Large-scale genome sequencing of mycorrhizal fungi provides insights into the early evolution of symbiotic traits.</title>
        <authorList>
            <person name="Miyauchi S."/>
            <person name="Kiss E."/>
            <person name="Kuo A."/>
            <person name="Drula E."/>
            <person name="Kohler A."/>
            <person name="Sanchez-Garcia M."/>
            <person name="Morin E."/>
            <person name="Andreopoulos B."/>
            <person name="Barry K.W."/>
            <person name="Bonito G."/>
            <person name="Buee M."/>
            <person name="Carver A."/>
            <person name="Chen C."/>
            <person name="Cichocki N."/>
            <person name="Clum A."/>
            <person name="Culley D."/>
            <person name="Crous P.W."/>
            <person name="Fauchery L."/>
            <person name="Girlanda M."/>
            <person name="Hayes R.D."/>
            <person name="Keri Z."/>
            <person name="LaButti K."/>
            <person name="Lipzen A."/>
            <person name="Lombard V."/>
            <person name="Magnuson J."/>
            <person name="Maillard F."/>
            <person name="Murat C."/>
            <person name="Nolan M."/>
            <person name="Ohm R.A."/>
            <person name="Pangilinan J."/>
            <person name="Pereira M.F."/>
            <person name="Perotto S."/>
            <person name="Peter M."/>
            <person name="Pfister S."/>
            <person name="Riley R."/>
            <person name="Sitrit Y."/>
            <person name="Stielow J.B."/>
            <person name="Szollosi G."/>
            <person name="Zifcakova L."/>
            <person name="Stursova M."/>
            <person name="Spatafora J.W."/>
            <person name="Tedersoo L."/>
            <person name="Vaario L.M."/>
            <person name="Yamada A."/>
            <person name="Yan M."/>
            <person name="Wang P."/>
            <person name="Xu J."/>
            <person name="Bruns T."/>
            <person name="Baldrian P."/>
            <person name="Vilgalys R."/>
            <person name="Dunand C."/>
            <person name="Henrissat B."/>
            <person name="Grigoriev I.V."/>
            <person name="Hibbett D."/>
            <person name="Nagy L.G."/>
            <person name="Martin F.M."/>
        </authorList>
    </citation>
    <scope>NUCLEOTIDE SEQUENCE</scope>
    <source>
        <strain evidence="1">P2</strain>
    </source>
</reference>
<reference evidence="1" key="1">
    <citation type="submission" date="2019-10" db="EMBL/GenBank/DDBJ databases">
        <authorList>
            <consortium name="DOE Joint Genome Institute"/>
            <person name="Kuo A."/>
            <person name="Miyauchi S."/>
            <person name="Kiss E."/>
            <person name="Drula E."/>
            <person name="Kohler A."/>
            <person name="Sanchez-Garcia M."/>
            <person name="Andreopoulos B."/>
            <person name="Barry K.W."/>
            <person name="Bonito G."/>
            <person name="Buee M."/>
            <person name="Carver A."/>
            <person name="Chen C."/>
            <person name="Cichocki N."/>
            <person name="Clum A."/>
            <person name="Culley D."/>
            <person name="Crous P.W."/>
            <person name="Fauchery L."/>
            <person name="Girlanda M."/>
            <person name="Hayes R."/>
            <person name="Keri Z."/>
            <person name="Labutti K."/>
            <person name="Lipzen A."/>
            <person name="Lombard V."/>
            <person name="Magnuson J."/>
            <person name="Maillard F."/>
            <person name="Morin E."/>
            <person name="Murat C."/>
            <person name="Nolan M."/>
            <person name="Ohm R."/>
            <person name="Pangilinan J."/>
            <person name="Pereira M."/>
            <person name="Perotto S."/>
            <person name="Peter M."/>
            <person name="Riley R."/>
            <person name="Sitrit Y."/>
            <person name="Stielow B."/>
            <person name="Szollosi G."/>
            <person name="Zifcakova L."/>
            <person name="Stursova M."/>
            <person name="Spatafora J.W."/>
            <person name="Tedersoo L."/>
            <person name="Vaario L.-M."/>
            <person name="Yamada A."/>
            <person name="Yan M."/>
            <person name="Wang P."/>
            <person name="Xu J."/>
            <person name="Bruns T."/>
            <person name="Baldrian P."/>
            <person name="Vilgalys R."/>
            <person name="Henrissat B."/>
            <person name="Grigoriev I.V."/>
            <person name="Hibbett D."/>
            <person name="Nagy L.G."/>
            <person name="Martin F.M."/>
        </authorList>
    </citation>
    <scope>NUCLEOTIDE SEQUENCE</scope>
    <source>
        <strain evidence="1">P2</strain>
    </source>
</reference>
<comment type="caution">
    <text evidence="1">The sequence shown here is derived from an EMBL/GenBank/DDBJ whole genome shotgun (WGS) entry which is preliminary data.</text>
</comment>
<proteinExistence type="predicted"/>
<sequence>SNWSLFTSQAQFEATNFLFRKAEMSQADIDTLMRLWAATTSDSCAPFQNHQEMLVMIDAINLGDVLWQSFTVKYSGNVPPENPPDWM</sequence>
<gene>
    <name evidence="1" type="ORF">BDM02DRAFT_3068840</name>
</gene>
<organism evidence="1 2">
    <name type="scientific">Thelephora ganbajun</name>
    <name type="common">Ganba fungus</name>
    <dbReference type="NCBI Taxonomy" id="370292"/>
    <lineage>
        <taxon>Eukaryota</taxon>
        <taxon>Fungi</taxon>
        <taxon>Dikarya</taxon>
        <taxon>Basidiomycota</taxon>
        <taxon>Agaricomycotina</taxon>
        <taxon>Agaricomycetes</taxon>
        <taxon>Thelephorales</taxon>
        <taxon>Thelephoraceae</taxon>
        <taxon>Thelephora</taxon>
    </lineage>
</organism>
<name>A0ACB6YX06_THEGA</name>
<accession>A0ACB6YX06</accession>
<dbReference type="Proteomes" id="UP000886501">
    <property type="component" value="Unassembled WGS sequence"/>
</dbReference>
<feature type="non-terminal residue" evidence="1">
    <location>
        <position position="87"/>
    </location>
</feature>
<evidence type="ECO:0000313" key="2">
    <source>
        <dbReference type="Proteomes" id="UP000886501"/>
    </source>
</evidence>
<keyword evidence="2" id="KW-1185">Reference proteome</keyword>
<dbReference type="EMBL" id="MU118826">
    <property type="protein sequence ID" value="KAF9641976.1"/>
    <property type="molecule type" value="Genomic_DNA"/>
</dbReference>
<evidence type="ECO:0000313" key="1">
    <source>
        <dbReference type="EMBL" id="KAF9641976.1"/>
    </source>
</evidence>
<protein>
    <submittedName>
        <fullName evidence="1">Uncharacterized protein</fullName>
    </submittedName>
</protein>